<dbReference type="PANTHER" id="PTHR11552">
    <property type="entry name" value="GLUCOSE-METHANOL-CHOLINE GMC OXIDOREDUCTASE"/>
    <property type="match status" value="1"/>
</dbReference>
<evidence type="ECO:0000313" key="4">
    <source>
        <dbReference type="Proteomes" id="UP001153292"/>
    </source>
</evidence>
<dbReference type="PROSITE" id="PS00624">
    <property type="entry name" value="GMC_OXRED_2"/>
    <property type="match status" value="1"/>
</dbReference>
<dbReference type="EMBL" id="OU963916">
    <property type="protein sequence ID" value="CAH0403443.1"/>
    <property type="molecule type" value="Genomic_DNA"/>
</dbReference>
<dbReference type="InterPro" id="IPR036188">
    <property type="entry name" value="FAD/NAD-bd_sf"/>
</dbReference>
<keyword evidence="4" id="KW-1185">Reference proteome</keyword>
<dbReference type="PANTHER" id="PTHR11552:SF154">
    <property type="entry name" value="FI04917P"/>
    <property type="match status" value="1"/>
</dbReference>
<dbReference type="Proteomes" id="UP001153292">
    <property type="component" value="Chromosome 23"/>
</dbReference>
<dbReference type="Gene3D" id="3.50.50.60">
    <property type="entry name" value="FAD/NAD(P)-binding domain"/>
    <property type="match status" value="1"/>
</dbReference>
<sequence>MGGSSSINSMSYIRGNRADYDGWAALGNPGWSYEEVLPFFKKSERNLDYGGMDRTYHGADGELSISRYPYIDDPAIMLTEAFNEGGLPLVDYNGAQQVGTNQAQSTVENGMRVSTNNAFIQPIRYRRKNLTVKPNSEVIKILIDEDKNAYGVQFIRNGKIYKAHARKEVIISAGSLNSPKLLMLSGIGPSDHLHNLHIDLVQDLAVGENLHDHPTFNGYVIALSNRTATLASQRQILGTVQAFKYDEIKNGPLSANGPVNSISFLKSEPHLKEPDVKFQMDITIWEEFVKEPTIADSIPILPNAFYNGIIPRTENLVPKSRGKLLLNSSNPYGNPRVHANYFGDLEDLLPLVRGARFLLSLENTHAFRSRGAYFVRQSLDACKHLKWGSDDYTICVAQSYTSSTYHPVGTCKMGPETDRKAVVDPRLRVYGINGLRVIDASIMPIIPRGNTNAPTIMIAEKGAAFVLEDWHRSFL</sequence>
<evidence type="ECO:0000256" key="1">
    <source>
        <dbReference type="ARBA" id="ARBA00010790"/>
    </source>
</evidence>
<accession>A0ABN8B4K4</accession>
<evidence type="ECO:0000259" key="2">
    <source>
        <dbReference type="PROSITE" id="PS00624"/>
    </source>
</evidence>
<gene>
    <name evidence="3" type="ORF">CHILSU_LOCUS6717</name>
</gene>
<protein>
    <recommendedName>
        <fullName evidence="2">Glucose-methanol-choline oxidoreductase N-terminal domain-containing protein</fullName>
    </recommendedName>
</protein>
<proteinExistence type="inferred from homology"/>
<dbReference type="Pfam" id="PF00732">
    <property type="entry name" value="GMC_oxred_N"/>
    <property type="match status" value="1"/>
</dbReference>
<name>A0ABN8B4K4_CHISP</name>
<dbReference type="InterPro" id="IPR000172">
    <property type="entry name" value="GMC_OxRdtase_N"/>
</dbReference>
<dbReference type="SUPFAM" id="SSF54373">
    <property type="entry name" value="FAD-linked reductases, C-terminal domain"/>
    <property type="match status" value="1"/>
</dbReference>
<dbReference type="Gene3D" id="3.30.560.10">
    <property type="entry name" value="Glucose Oxidase, domain 3"/>
    <property type="match status" value="1"/>
</dbReference>
<organism evidence="3 4">
    <name type="scientific">Chilo suppressalis</name>
    <name type="common">Asiatic rice borer moth</name>
    <dbReference type="NCBI Taxonomy" id="168631"/>
    <lineage>
        <taxon>Eukaryota</taxon>
        <taxon>Metazoa</taxon>
        <taxon>Ecdysozoa</taxon>
        <taxon>Arthropoda</taxon>
        <taxon>Hexapoda</taxon>
        <taxon>Insecta</taxon>
        <taxon>Pterygota</taxon>
        <taxon>Neoptera</taxon>
        <taxon>Endopterygota</taxon>
        <taxon>Lepidoptera</taxon>
        <taxon>Glossata</taxon>
        <taxon>Ditrysia</taxon>
        <taxon>Pyraloidea</taxon>
        <taxon>Crambidae</taxon>
        <taxon>Crambinae</taxon>
        <taxon>Chilo</taxon>
    </lineage>
</organism>
<dbReference type="InterPro" id="IPR007867">
    <property type="entry name" value="GMC_OxRtase_C"/>
</dbReference>
<feature type="domain" description="Glucose-methanol-choline oxidoreductase N-terminal" evidence="2">
    <location>
        <begin position="174"/>
        <end position="188"/>
    </location>
</feature>
<dbReference type="PIRSF" id="PIRSF000137">
    <property type="entry name" value="Alcohol_oxidase"/>
    <property type="match status" value="1"/>
</dbReference>
<comment type="similarity">
    <text evidence="1">Belongs to the GMC oxidoreductase family.</text>
</comment>
<dbReference type="SUPFAM" id="SSF51905">
    <property type="entry name" value="FAD/NAD(P)-binding domain"/>
    <property type="match status" value="1"/>
</dbReference>
<evidence type="ECO:0000313" key="3">
    <source>
        <dbReference type="EMBL" id="CAH0403443.1"/>
    </source>
</evidence>
<dbReference type="InterPro" id="IPR012132">
    <property type="entry name" value="GMC_OxRdtase"/>
</dbReference>
<reference evidence="3" key="1">
    <citation type="submission" date="2021-12" db="EMBL/GenBank/DDBJ databases">
        <authorList>
            <person name="King R."/>
        </authorList>
    </citation>
    <scope>NUCLEOTIDE SEQUENCE</scope>
</reference>
<dbReference type="Pfam" id="PF05199">
    <property type="entry name" value="GMC_oxred_C"/>
    <property type="match status" value="1"/>
</dbReference>